<dbReference type="InterPro" id="IPR016181">
    <property type="entry name" value="Acyl_CoA_acyltransferase"/>
</dbReference>
<accession>A0ABP9J1W8</accession>
<keyword evidence="2" id="KW-1185">Reference proteome</keyword>
<sequence>MTAEPWASYAAAAAASRVVVRELLTLEELQDAAAVLGRIWGTPDHPPLSAELLRAMGKAESYVAGAFDADRPEAGVVGVCVGFHSTPAARAMHSHIAGVTDAVAGRHAGFALKLHQRAWCLDRGIELTEWTYDPLVSRNAYFNLAKLGARVAEYLPDFYGAMADPINRGDDSDRILVHWSLASPEVVQACAGSPVRATVPSGAAASWVQVPRDIGGLRLTDPEQARTWRAKVRDQLVAALDVGGRVAGFDKERGYLVLPREGDLP</sequence>
<gene>
    <name evidence="1" type="ORF">GCM10023258_02060</name>
</gene>
<evidence type="ECO:0008006" key="3">
    <source>
        <dbReference type="Google" id="ProtNLM"/>
    </source>
</evidence>
<dbReference type="SUPFAM" id="SSF55729">
    <property type="entry name" value="Acyl-CoA N-acyltransferases (Nat)"/>
    <property type="match status" value="1"/>
</dbReference>
<dbReference type="InterPro" id="IPR038764">
    <property type="entry name" value="GNAT_N_AcTrfase_prd"/>
</dbReference>
<dbReference type="Proteomes" id="UP001500427">
    <property type="component" value="Unassembled WGS sequence"/>
</dbReference>
<dbReference type="RefSeq" id="WP_345505553.1">
    <property type="nucleotide sequence ID" value="NZ_BAABIW010000001.1"/>
</dbReference>
<dbReference type="EMBL" id="BAABIW010000001">
    <property type="protein sequence ID" value="GAA5016472.1"/>
    <property type="molecule type" value="Genomic_DNA"/>
</dbReference>
<dbReference type="PANTHER" id="PTHR41700">
    <property type="entry name" value="GCN5-RELATED N-ACETYLTRANSFERASE"/>
    <property type="match status" value="1"/>
</dbReference>
<reference evidence="2" key="1">
    <citation type="journal article" date="2019" name="Int. J. Syst. Evol. Microbiol.">
        <title>The Global Catalogue of Microorganisms (GCM) 10K type strain sequencing project: providing services to taxonomists for standard genome sequencing and annotation.</title>
        <authorList>
            <consortium name="The Broad Institute Genomics Platform"/>
            <consortium name="The Broad Institute Genome Sequencing Center for Infectious Disease"/>
            <person name="Wu L."/>
            <person name="Ma J."/>
        </authorList>
    </citation>
    <scope>NUCLEOTIDE SEQUENCE [LARGE SCALE GENOMIC DNA]</scope>
    <source>
        <strain evidence="2">JCM 17687</strain>
    </source>
</reference>
<organism evidence="1 2">
    <name type="scientific">Terrabacter aeriphilus</name>
    <dbReference type="NCBI Taxonomy" id="515662"/>
    <lineage>
        <taxon>Bacteria</taxon>
        <taxon>Bacillati</taxon>
        <taxon>Actinomycetota</taxon>
        <taxon>Actinomycetes</taxon>
        <taxon>Micrococcales</taxon>
        <taxon>Intrasporangiaceae</taxon>
        <taxon>Terrabacter</taxon>
    </lineage>
</organism>
<protein>
    <recommendedName>
        <fullName evidence="3">GNAT superfamily acetyltransferase</fullName>
    </recommendedName>
</protein>
<name>A0ABP9J1W8_9MICO</name>
<evidence type="ECO:0000313" key="2">
    <source>
        <dbReference type="Proteomes" id="UP001500427"/>
    </source>
</evidence>
<dbReference type="PANTHER" id="PTHR41700:SF1">
    <property type="entry name" value="N-ACETYLTRANSFERASE DOMAIN-CONTAINING PROTEIN"/>
    <property type="match status" value="1"/>
</dbReference>
<comment type="caution">
    <text evidence="1">The sequence shown here is derived from an EMBL/GenBank/DDBJ whole genome shotgun (WGS) entry which is preliminary data.</text>
</comment>
<evidence type="ECO:0000313" key="1">
    <source>
        <dbReference type="EMBL" id="GAA5016472.1"/>
    </source>
</evidence>
<proteinExistence type="predicted"/>